<dbReference type="Pfam" id="PF23598">
    <property type="entry name" value="LRR_14"/>
    <property type="match status" value="1"/>
</dbReference>
<dbReference type="InterPro" id="IPR019487">
    <property type="entry name" value="RAM_signalling_pathway_SOG2"/>
</dbReference>
<dbReference type="OrthoDB" id="1394818at2759"/>
<name>A0A022Y4L0_TRISD</name>
<feature type="region of interest" description="Disordered" evidence="3">
    <location>
        <begin position="1"/>
        <end position="52"/>
    </location>
</feature>
<dbReference type="Pfam" id="PF10428">
    <property type="entry name" value="SOG2"/>
    <property type="match status" value="1"/>
</dbReference>
<proteinExistence type="predicted"/>
<evidence type="ECO:0000259" key="4">
    <source>
        <dbReference type="Pfam" id="PF23598"/>
    </source>
</evidence>
<dbReference type="PROSITE" id="PS51450">
    <property type="entry name" value="LRR"/>
    <property type="match status" value="1"/>
</dbReference>
<feature type="region of interest" description="Disordered" evidence="3">
    <location>
        <begin position="922"/>
        <end position="945"/>
    </location>
</feature>
<feature type="compositionally biased region" description="Low complexity" evidence="3">
    <location>
        <begin position="932"/>
        <end position="943"/>
    </location>
</feature>
<feature type="region of interest" description="Disordered" evidence="3">
    <location>
        <begin position="385"/>
        <end position="420"/>
    </location>
</feature>
<dbReference type="InterPro" id="IPR055414">
    <property type="entry name" value="LRR_R13L4/SHOC2-like"/>
</dbReference>
<accession>A0A022Y4L0</accession>
<dbReference type="InterPro" id="IPR003591">
    <property type="entry name" value="Leu-rich_rpt_typical-subtyp"/>
</dbReference>
<sequence>MSRMDDTVRPHRPHRTDTSNEIKEPAYARTGSPNNGNSSRDEVSTRPHKPAPSKLLAEDLIIELAQRAVDSGIQDTKRSLASSEAVEGVVRPKLTIDLGHANIARVPEAVVNIIKDEVARLSLSNNHIDRIPSRFSECIHLRYLNIRANNFTEFPRVVYSLTFLEILDLSRNKITKLPEEVRNLSSLRVFSIMQNFLEDLPSQLADMSKLQVIKVSGNPLNSSLKAVLELREADVNHLEMADNEKDSAITTELKRFLKSRRAAASPEPEYHDQNETTEPPRPPKRGNRFPVIPRSNGTDSTSGSRSPSLSRPPPIPTRSHHRMASGQSGLIHRSNTLASVSERNRSNSEGYIAGSGTSRNKRMGLISRKNTDLGTLDEMRPYRNSHLRGLSHGSLLRSQRGGMQNDGSNSSSPSSPMDRRRLKDGFVHRLSSLPEQRVKTTTKNPVVNSARSVLYALYQIHPHISSLINVIKAEEYRRSSLEIVFYNATTHLDQLNEALQNIGDADLQDKEVAKRVTESVKQECATCITAYTHVGTQLRANVAKAVALSDPKYIRTLLLMIYGSLIELRNAYAVFNVKPKPRRSKMAKKLSITTTNQPMSKFIPERESEPSVTPTRERPPTSRRLRSETTVHLPPIAPFPTALPPFTPHPHGHPSHSTHPTAPPLTIGGRSRSSSRSNAFLHSSGTSSIANTPRSGESFNLLQTPVNNRINPVTGLDEIEEDRIFEKIFIQLSSAYKATLQAVPLAAQQFSQCLKAAEESRAPQHLRNLCRKLLVRCRSCVDVADALDNRLSNMKLKEPGGNLRNQREFWHLCKTFIQTFVELVLDIREAKTFCLLPSEIVATLRIVQKTIREAGRLIDTSPWSYLAELHTSNPSNAVSQPQPNGHLHYSNSSTSIASQSGLVNGSSPQSATVPATPLSAALGPAAQATVPSTTTSSNTSNTSGDRMFAGDVFQRADLLLSMAPSAPLFYRR</sequence>
<protein>
    <recommendedName>
        <fullName evidence="4">Disease resistance R13L4/SHOC-2-like LRR domain-containing protein</fullName>
    </recommendedName>
</protein>
<keyword evidence="1" id="KW-0433">Leucine-rich repeat</keyword>
<feature type="region of interest" description="Disordered" evidence="3">
    <location>
        <begin position="596"/>
        <end position="696"/>
    </location>
</feature>
<feature type="compositionally biased region" description="Polar residues" evidence="3">
    <location>
        <begin position="678"/>
        <end position="696"/>
    </location>
</feature>
<feature type="compositionally biased region" description="Low complexity" evidence="3">
    <location>
        <begin position="387"/>
        <end position="416"/>
    </location>
</feature>
<evidence type="ECO:0000256" key="2">
    <source>
        <dbReference type="ARBA" id="ARBA00022737"/>
    </source>
</evidence>
<feature type="compositionally biased region" description="Low complexity" evidence="3">
    <location>
        <begin position="298"/>
        <end position="309"/>
    </location>
</feature>
<dbReference type="PANTHER" id="PTHR48051">
    <property type="match status" value="1"/>
</dbReference>
<dbReference type="GO" id="GO:0005737">
    <property type="term" value="C:cytoplasm"/>
    <property type="evidence" value="ECO:0007669"/>
    <property type="project" value="TreeGrafter"/>
</dbReference>
<feature type="domain" description="Disease resistance R13L4/SHOC-2-like LRR" evidence="4">
    <location>
        <begin position="136"/>
        <end position="254"/>
    </location>
</feature>
<feature type="compositionally biased region" description="Basic and acidic residues" evidence="3">
    <location>
        <begin position="603"/>
        <end position="629"/>
    </location>
</feature>
<dbReference type="Gene3D" id="3.80.10.10">
    <property type="entry name" value="Ribonuclease Inhibitor"/>
    <property type="match status" value="1"/>
</dbReference>
<dbReference type="InterPro" id="IPR050216">
    <property type="entry name" value="LRR_domain-containing"/>
</dbReference>
<evidence type="ECO:0000256" key="1">
    <source>
        <dbReference type="ARBA" id="ARBA00022614"/>
    </source>
</evidence>
<dbReference type="HOGENOM" id="CLU_005610_1_0_1"/>
<evidence type="ECO:0000256" key="3">
    <source>
        <dbReference type="SAM" id="MobiDB-lite"/>
    </source>
</evidence>
<dbReference type="InterPro" id="IPR032675">
    <property type="entry name" value="LRR_dom_sf"/>
</dbReference>
<evidence type="ECO:0000313" key="5">
    <source>
        <dbReference type="EMBL" id="EZF77709.1"/>
    </source>
</evidence>
<dbReference type="SUPFAM" id="SSF52058">
    <property type="entry name" value="L domain-like"/>
    <property type="match status" value="1"/>
</dbReference>
<feature type="region of interest" description="Disordered" evidence="3">
    <location>
        <begin position="258"/>
        <end position="369"/>
    </location>
</feature>
<dbReference type="Proteomes" id="UP000023623">
    <property type="component" value="Unassembled WGS sequence"/>
</dbReference>
<dbReference type="InterPro" id="IPR001611">
    <property type="entry name" value="Leu-rich_rpt"/>
</dbReference>
<dbReference type="EMBL" id="KK208742">
    <property type="protein sequence ID" value="EZF77709.1"/>
    <property type="molecule type" value="Genomic_DNA"/>
</dbReference>
<feature type="compositionally biased region" description="Basic and acidic residues" evidence="3">
    <location>
        <begin position="1"/>
        <end position="26"/>
    </location>
</feature>
<evidence type="ECO:0000313" key="6">
    <source>
        <dbReference type="Proteomes" id="UP000023623"/>
    </source>
</evidence>
<reference evidence="5 6" key="1">
    <citation type="submission" date="2014-02" db="EMBL/GenBank/DDBJ databases">
        <title>The Genome Sequence of Trichophyton rubrum (morphotype soudanense) CBS 452.61.</title>
        <authorList>
            <consortium name="The Broad Institute Genomics Platform"/>
            <person name="Cuomo C.A."/>
            <person name="White T.C."/>
            <person name="Graser Y."/>
            <person name="Martinez-Rossi N."/>
            <person name="Heitman J."/>
            <person name="Young S.K."/>
            <person name="Zeng Q."/>
            <person name="Gargeya S."/>
            <person name="Abouelleil A."/>
            <person name="Alvarado L."/>
            <person name="Chapman S.B."/>
            <person name="Gainer-Dewar J."/>
            <person name="Goldberg J."/>
            <person name="Griggs A."/>
            <person name="Gujja S."/>
            <person name="Hansen M."/>
            <person name="Howarth C."/>
            <person name="Imamovic A."/>
            <person name="Larimer J."/>
            <person name="Martinez D."/>
            <person name="Murphy C."/>
            <person name="Pearson M.D."/>
            <person name="Persinoti G."/>
            <person name="Poon T."/>
            <person name="Priest M."/>
            <person name="Roberts A.D."/>
            <person name="Saif S."/>
            <person name="Shea T.D."/>
            <person name="Sykes S.N."/>
            <person name="Wortman J."/>
            <person name="Nusbaum C."/>
            <person name="Birren B."/>
        </authorList>
    </citation>
    <scope>NUCLEOTIDE SEQUENCE [LARGE SCALE GENOMIC DNA]</scope>
    <source>
        <strain evidence="5 6">CBS 452.61</strain>
    </source>
</reference>
<dbReference type="AlphaFoldDB" id="A0A022Y4L0"/>
<dbReference type="PANTHER" id="PTHR48051:SF54">
    <property type="entry name" value="LEUCINE-RICH REPEAT-CONTAINING PROTEIN"/>
    <property type="match status" value="1"/>
</dbReference>
<organism evidence="5 6">
    <name type="scientific">Trichophyton soudanense CBS 452.61</name>
    <dbReference type="NCBI Taxonomy" id="1215331"/>
    <lineage>
        <taxon>Eukaryota</taxon>
        <taxon>Fungi</taxon>
        <taxon>Dikarya</taxon>
        <taxon>Ascomycota</taxon>
        <taxon>Pezizomycotina</taxon>
        <taxon>Eurotiomycetes</taxon>
        <taxon>Eurotiomycetidae</taxon>
        <taxon>Onygenales</taxon>
        <taxon>Arthrodermataceae</taxon>
        <taxon>Trichophyton</taxon>
    </lineage>
</organism>
<dbReference type="SMART" id="SM00369">
    <property type="entry name" value="LRR_TYP"/>
    <property type="match status" value="3"/>
</dbReference>
<keyword evidence="6" id="KW-1185">Reference proteome</keyword>
<keyword evidence="2" id="KW-0677">Repeat</keyword>
<feature type="compositionally biased region" description="Pro residues" evidence="3">
    <location>
        <begin position="635"/>
        <end position="648"/>
    </location>
</feature>
<gene>
    <name evidence="5" type="ORF">H105_01187</name>
</gene>
<feature type="compositionally biased region" description="Polar residues" evidence="3">
    <location>
        <begin position="325"/>
        <end position="341"/>
    </location>
</feature>